<organism evidence="1 2">
    <name type="scientific">Methylobacterium planeticum</name>
    <dbReference type="NCBI Taxonomy" id="2615211"/>
    <lineage>
        <taxon>Bacteria</taxon>
        <taxon>Pseudomonadati</taxon>
        <taxon>Pseudomonadota</taxon>
        <taxon>Alphaproteobacteria</taxon>
        <taxon>Hyphomicrobiales</taxon>
        <taxon>Methylobacteriaceae</taxon>
        <taxon>Methylobacterium</taxon>
    </lineage>
</organism>
<keyword evidence="2" id="KW-1185">Reference proteome</keyword>
<protein>
    <submittedName>
        <fullName evidence="1">Uncharacterized protein</fullName>
    </submittedName>
</protein>
<gene>
    <name evidence="1" type="ORF">F6X51_24195</name>
</gene>
<evidence type="ECO:0000313" key="2">
    <source>
        <dbReference type="Proteomes" id="UP000441523"/>
    </source>
</evidence>
<dbReference type="Proteomes" id="UP000441523">
    <property type="component" value="Unassembled WGS sequence"/>
</dbReference>
<dbReference type="AlphaFoldDB" id="A0A6N6MLU0"/>
<name>A0A6N6MLU0_9HYPH</name>
<comment type="caution">
    <text evidence="1">The sequence shown here is derived from an EMBL/GenBank/DDBJ whole genome shotgun (WGS) entry which is preliminary data.</text>
</comment>
<sequence length="78" mass="8542">MAKRAPTSMMARLAQALDVSEAVLRGAQPQEAEGARLAEAHESTELLRAFAEVEDLRARQACLVFVREMASQTLKEGQ</sequence>
<proteinExistence type="predicted"/>
<reference evidence="1 2" key="1">
    <citation type="submission" date="2019-09" db="EMBL/GenBank/DDBJ databases">
        <title>YIM 132548 draft genome.</title>
        <authorList>
            <person name="Jiang L."/>
        </authorList>
    </citation>
    <scope>NUCLEOTIDE SEQUENCE [LARGE SCALE GENOMIC DNA]</scope>
    <source>
        <strain evidence="1 2">YIM 132548</strain>
    </source>
</reference>
<dbReference type="RefSeq" id="WP_150966303.1">
    <property type="nucleotide sequence ID" value="NZ_VZZJ01000034.1"/>
</dbReference>
<dbReference type="EMBL" id="VZZJ01000034">
    <property type="protein sequence ID" value="KAB1069942.1"/>
    <property type="molecule type" value="Genomic_DNA"/>
</dbReference>
<evidence type="ECO:0000313" key="1">
    <source>
        <dbReference type="EMBL" id="KAB1069942.1"/>
    </source>
</evidence>
<accession>A0A6N6MLU0</accession>